<comment type="caution">
    <text evidence="5">The sequence shown here is derived from an EMBL/GenBank/DDBJ whole genome shotgun (WGS) entry which is preliminary data.</text>
</comment>
<keyword evidence="2" id="KW-0547">Nucleotide-binding</keyword>
<protein>
    <submittedName>
        <fullName evidence="5">ABC transporter ATP-binding protein</fullName>
    </submittedName>
</protein>
<keyword evidence="3 5" id="KW-0067">ATP-binding</keyword>
<sequence>MGHLEAAHLEYYLPDGRVLFSDASFRVGEGAAVALVGANGAGKTTLLRMIAGELEPHGGSVVVSGGLGVMPQFVGSVRDDTTVRDLLVSVARPGLRTAARAVDEAELAIMARDDEPAQLDYAQALSDWAEVGGYDAETVWDMCTMAALGAPYERVQWREVSTLSGGEQKRLVLEALLRGPEEVLLLDEPDNYLDVPGKRWLEEQLRQTPKTVLFVSHDRELLARAAEKVVSVEPGPAGSDVWVHGAGFATFHEARKERFARFEELRRRWDEQHAKLQQLVSTLKQKAKYNDGMASRCQAAQTRLRRFEEAGPPQEPPREQNITMRLRGGRTGVRAVTCERLELTGLMKPFDLEVFYGERVAVLGSNGSGKSHFLRLLAGGPVAHTGLWKLGARVVPGHFAQTHTHPELVGRALVDILWTEHAKDRGGAMSVLRRYELERQGDQPFDRLSGGQQARFQILLLELDGATALLLDEPTDNLDLESAEALQEGLEAYQGTVLAVTHDRWFARSFDRFLVFGQDGVVREATEPVWDEARVARER</sequence>
<organism evidence="5 6">
    <name type="scientific">Wenjunlia tyrosinilytica</name>
    <dbReference type="NCBI Taxonomy" id="1544741"/>
    <lineage>
        <taxon>Bacteria</taxon>
        <taxon>Bacillati</taxon>
        <taxon>Actinomycetota</taxon>
        <taxon>Actinomycetes</taxon>
        <taxon>Kitasatosporales</taxon>
        <taxon>Streptomycetaceae</taxon>
        <taxon>Wenjunlia</taxon>
    </lineage>
</organism>
<dbReference type="GO" id="GO:0005524">
    <property type="term" value="F:ATP binding"/>
    <property type="evidence" value="ECO:0007669"/>
    <property type="project" value="UniProtKB-KW"/>
</dbReference>
<proteinExistence type="predicted"/>
<dbReference type="Proteomes" id="UP000641932">
    <property type="component" value="Unassembled WGS sequence"/>
</dbReference>
<dbReference type="InterPro" id="IPR027417">
    <property type="entry name" value="P-loop_NTPase"/>
</dbReference>
<dbReference type="InterPro" id="IPR050611">
    <property type="entry name" value="ABCF"/>
</dbReference>
<dbReference type="RefSeq" id="WP_189130548.1">
    <property type="nucleotide sequence ID" value="NZ_BMMS01000004.1"/>
</dbReference>
<reference evidence="5" key="1">
    <citation type="journal article" date="2014" name="Int. J. Syst. Evol. Microbiol.">
        <title>Complete genome sequence of Corynebacterium casei LMG S-19264T (=DSM 44701T), isolated from a smear-ripened cheese.</title>
        <authorList>
            <consortium name="US DOE Joint Genome Institute (JGI-PGF)"/>
            <person name="Walter F."/>
            <person name="Albersmeier A."/>
            <person name="Kalinowski J."/>
            <person name="Ruckert C."/>
        </authorList>
    </citation>
    <scope>NUCLEOTIDE SEQUENCE</scope>
    <source>
        <strain evidence="5">CGMCC 4.7201</strain>
    </source>
</reference>
<dbReference type="Pfam" id="PF00005">
    <property type="entry name" value="ABC_tran"/>
    <property type="match status" value="2"/>
</dbReference>
<dbReference type="SUPFAM" id="SSF52540">
    <property type="entry name" value="P-loop containing nucleoside triphosphate hydrolases"/>
    <property type="match status" value="2"/>
</dbReference>
<dbReference type="SMART" id="SM00382">
    <property type="entry name" value="AAA"/>
    <property type="match status" value="2"/>
</dbReference>
<name>A0A918DVG2_9ACTN</name>
<evidence type="ECO:0000256" key="3">
    <source>
        <dbReference type="ARBA" id="ARBA00022840"/>
    </source>
</evidence>
<dbReference type="PANTHER" id="PTHR19211">
    <property type="entry name" value="ATP-BINDING TRANSPORT PROTEIN-RELATED"/>
    <property type="match status" value="1"/>
</dbReference>
<dbReference type="InterPro" id="IPR003439">
    <property type="entry name" value="ABC_transporter-like_ATP-bd"/>
</dbReference>
<dbReference type="PANTHER" id="PTHR19211:SF69">
    <property type="entry name" value="ATP-BINDING PROTEIN UUP"/>
    <property type="match status" value="1"/>
</dbReference>
<keyword evidence="6" id="KW-1185">Reference proteome</keyword>
<dbReference type="CDD" id="cd03221">
    <property type="entry name" value="ABCF_EF-3"/>
    <property type="match status" value="2"/>
</dbReference>
<dbReference type="AlphaFoldDB" id="A0A918DVG2"/>
<reference evidence="5" key="2">
    <citation type="submission" date="2020-09" db="EMBL/GenBank/DDBJ databases">
        <authorList>
            <person name="Sun Q."/>
            <person name="Zhou Y."/>
        </authorList>
    </citation>
    <scope>NUCLEOTIDE SEQUENCE</scope>
    <source>
        <strain evidence="5">CGMCC 4.7201</strain>
    </source>
</reference>
<dbReference type="GO" id="GO:0016887">
    <property type="term" value="F:ATP hydrolysis activity"/>
    <property type="evidence" value="ECO:0007669"/>
    <property type="project" value="InterPro"/>
</dbReference>
<keyword evidence="1" id="KW-0677">Repeat</keyword>
<feature type="domain" description="ABC transporter" evidence="4">
    <location>
        <begin position="317"/>
        <end position="538"/>
    </location>
</feature>
<evidence type="ECO:0000256" key="1">
    <source>
        <dbReference type="ARBA" id="ARBA00022737"/>
    </source>
</evidence>
<evidence type="ECO:0000259" key="4">
    <source>
        <dbReference type="PROSITE" id="PS50893"/>
    </source>
</evidence>
<dbReference type="PROSITE" id="PS50893">
    <property type="entry name" value="ABC_TRANSPORTER_2"/>
    <property type="match status" value="2"/>
</dbReference>
<evidence type="ECO:0000256" key="2">
    <source>
        <dbReference type="ARBA" id="ARBA00022741"/>
    </source>
</evidence>
<accession>A0A918DVG2</accession>
<evidence type="ECO:0000313" key="5">
    <source>
        <dbReference type="EMBL" id="GGO83609.1"/>
    </source>
</evidence>
<dbReference type="EMBL" id="BMMS01000004">
    <property type="protein sequence ID" value="GGO83609.1"/>
    <property type="molecule type" value="Genomic_DNA"/>
</dbReference>
<evidence type="ECO:0000313" key="6">
    <source>
        <dbReference type="Proteomes" id="UP000641932"/>
    </source>
</evidence>
<dbReference type="FunFam" id="3.40.50.300:FF:000011">
    <property type="entry name" value="Putative ABC transporter ATP-binding component"/>
    <property type="match status" value="1"/>
</dbReference>
<gene>
    <name evidence="5" type="ORF">GCM10012280_13020</name>
</gene>
<feature type="domain" description="ABC transporter" evidence="4">
    <location>
        <begin position="4"/>
        <end position="259"/>
    </location>
</feature>
<dbReference type="Gene3D" id="3.40.50.300">
    <property type="entry name" value="P-loop containing nucleotide triphosphate hydrolases"/>
    <property type="match status" value="2"/>
</dbReference>
<dbReference type="InterPro" id="IPR003593">
    <property type="entry name" value="AAA+_ATPase"/>
</dbReference>